<dbReference type="OrthoDB" id="5946360at2759"/>
<evidence type="ECO:0000313" key="1">
    <source>
        <dbReference type="EMBL" id="KII70650.1"/>
    </source>
</evidence>
<proteinExistence type="predicted"/>
<sequence>MTRPIPLRRNDTDVKEERVSYIGFYKSIPFTIGYSNQISFMVTQRNNPKSNDSKFSEPLCEHDFGSIINKNSGDYTIVMENAPIHHSNQEFYDAYVQRVKYKPPYSPFMNPREEVRNGDISANYNLTKTMIAACSEITTANVPYLFPLFGKLLPEIFENGIYRKGVT</sequence>
<dbReference type="EMBL" id="JWZT01002002">
    <property type="protein sequence ID" value="KII70650.1"/>
    <property type="molecule type" value="Genomic_DNA"/>
</dbReference>
<name>A0A0C2N2U0_THEKT</name>
<comment type="caution">
    <text evidence="1">The sequence shown here is derived from an EMBL/GenBank/DDBJ whole genome shotgun (WGS) entry which is preliminary data.</text>
</comment>
<gene>
    <name evidence="1" type="ORF">RF11_06071</name>
</gene>
<organism evidence="1 2">
    <name type="scientific">Thelohanellus kitauei</name>
    <name type="common">Myxosporean</name>
    <dbReference type="NCBI Taxonomy" id="669202"/>
    <lineage>
        <taxon>Eukaryota</taxon>
        <taxon>Metazoa</taxon>
        <taxon>Cnidaria</taxon>
        <taxon>Myxozoa</taxon>
        <taxon>Myxosporea</taxon>
        <taxon>Bivalvulida</taxon>
        <taxon>Platysporina</taxon>
        <taxon>Myxobolidae</taxon>
        <taxon>Thelohanellus</taxon>
    </lineage>
</organism>
<dbReference type="Gene3D" id="3.30.420.10">
    <property type="entry name" value="Ribonuclease H-like superfamily/Ribonuclease H"/>
    <property type="match status" value="1"/>
</dbReference>
<dbReference type="AlphaFoldDB" id="A0A0C2N2U0"/>
<dbReference type="GO" id="GO:0003676">
    <property type="term" value="F:nucleic acid binding"/>
    <property type="evidence" value="ECO:0007669"/>
    <property type="project" value="InterPro"/>
</dbReference>
<reference evidence="1 2" key="1">
    <citation type="journal article" date="2014" name="Genome Biol. Evol.">
        <title>The genome of the myxosporean Thelohanellus kitauei shows adaptations to nutrient acquisition within its fish host.</title>
        <authorList>
            <person name="Yang Y."/>
            <person name="Xiong J."/>
            <person name="Zhou Z."/>
            <person name="Huo F."/>
            <person name="Miao W."/>
            <person name="Ran C."/>
            <person name="Liu Y."/>
            <person name="Zhang J."/>
            <person name="Feng J."/>
            <person name="Wang M."/>
            <person name="Wang M."/>
            <person name="Wang L."/>
            <person name="Yao B."/>
        </authorList>
    </citation>
    <scope>NUCLEOTIDE SEQUENCE [LARGE SCALE GENOMIC DNA]</scope>
    <source>
        <strain evidence="1">Wuqing</strain>
    </source>
</reference>
<protein>
    <recommendedName>
        <fullName evidence="3">Tc1-like transposase DDE domain-containing protein</fullName>
    </recommendedName>
</protein>
<evidence type="ECO:0000313" key="2">
    <source>
        <dbReference type="Proteomes" id="UP000031668"/>
    </source>
</evidence>
<keyword evidence="2" id="KW-1185">Reference proteome</keyword>
<accession>A0A0C2N2U0</accession>
<dbReference type="InterPro" id="IPR036397">
    <property type="entry name" value="RNaseH_sf"/>
</dbReference>
<dbReference type="Proteomes" id="UP000031668">
    <property type="component" value="Unassembled WGS sequence"/>
</dbReference>
<evidence type="ECO:0008006" key="3">
    <source>
        <dbReference type="Google" id="ProtNLM"/>
    </source>
</evidence>